<feature type="compositionally biased region" description="Polar residues" evidence="1">
    <location>
        <begin position="188"/>
        <end position="199"/>
    </location>
</feature>
<feature type="compositionally biased region" description="Polar residues" evidence="1">
    <location>
        <begin position="239"/>
        <end position="250"/>
    </location>
</feature>
<dbReference type="RefSeq" id="XP_031868930.1">
    <property type="nucleotide sequence ID" value="XM_032015509.1"/>
</dbReference>
<sequence length="462" mass="50337">MAIHRTRAQTKTLRLEMAINTTAPVESPTSESLSKNRQVSSCNGVPSKAPPPLESPSEDQTTPEGPAKDRQLAEGPINDLLAGEVPEDLLAVGTPSEEQPTTEGPPAGEAPFETTPARESLTPPLQLGSPSKSQPTTEVQVCRPTEGLTTNQHTEKHPSTLESLSNGECTAKSPTTGLLQGEIPKAPTESSSQDQSTAEGPSKDHIVESLPIVKLAVEALPSPGEQLEPQKDLLPNPPSSNTVKDTSQPKGANPLKSLRILREPTTVRKDVPIICIDSDDDGDFVEILPSRQPHVHLSKRKASSSPEPFKYNGERMLSKRLKLIAEEKTNLLAPGSTKAEDESKSRRKSHTHYKFSEHDLSKFKTILDRCEGLTRLFTQQTECIGLLEALDIESSIAIAKISADSMSRNIQIRNQLGDIEEKKSAKSAELRRTTFSTIQEGTSIKQDLASWYTKEQKGNRAY</sequence>
<feature type="compositionally biased region" description="Polar residues" evidence="1">
    <location>
        <begin position="19"/>
        <end position="44"/>
    </location>
</feature>
<organism evidence="2 3">
    <name type="scientific">Venustampulla echinocandica</name>
    <dbReference type="NCBI Taxonomy" id="2656787"/>
    <lineage>
        <taxon>Eukaryota</taxon>
        <taxon>Fungi</taxon>
        <taxon>Dikarya</taxon>
        <taxon>Ascomycota</taxon>
        <taxon>Pezizomycotina</taxon>
        <taxon>Leotiomycetes</taxon>
        <taxon>Helotiales</taxon>
        <taxon>Pleuroascaceae</taxon>
        <taxon>Venustampulla</taxon>
    </lineage>
</organism>
<dbReference type="GeneID" id="43599735"/>
<gene>
    <name evidence="2" type="ORF">BP5553_06886</name>
</gene>
<dbReference type="OrthoDB" id="3563730at2759"/>
<accession>A0A370TL82</accession>
<dbReference type="AlphaFoldDB" id="A0A370TL82"/>
<evidence type="ECO:0000313" key="2">
    <source>
        <dbReference type="EMBL" id="RDL36274.1"/>
    </source>
</evidence>
<feature type="region of interest" description="Disordered" evidence="1">
    <location>
        <begin position="332"/>
        <end position="351"/>
    </location>
</feature>
<feature type="compositionally biased region" description="Polar residues" evidence="1">
    <location>
        <begin position="160"/>
        <end position="178"/>
    </location>
</feature>
<proteinExistence type="predicted"/>
<protein>
    <submittedName>
        <fullName evidence="2">Uncharacterized protein</fullName>
    </submittedName>
</protein>
<evidence type="ECO:0000313" key="3">
    <source>
        <dbReference type="Proteomes" id="UP000254866"/>
    </source>
</evidence>
<evidence type="ECO:0000256" key="1">
    <source>
        <dbReference type="SAM" id="MobiDB-lite"/>
    </source>
</evidence>
<name>A0A370TL82_9HELO</name>
<reference evidence="2 3" key="1">
    <citation type="journal article" date="2018" name="IMA Fungus">
        <title>IMA Genome-F 9: Draft genome sequence of Annulohypoxylon stygium, Aspergillus mulundensis, Berkeleyomyces basicola (syn. Thielaviopsis basicola), Ceratocystis smalleyi, two Cercospora beticola strains, Coleophoma cylindrospora, Fusarium fracticaudum, Phialophora cf. hyalina, and Morchella septimelata.</title>
        <authorList>
            <person name="Wingfield B.D."/>
            <person name="Bills G.F."/>
            <person name="Dong Y."/>
            <person name="Huang W."/>
            <person name="Nel W.J."/>
            <person name="Swalarsk-Parry B.S."/>
            <person name="Vaghefi N."/>
            <person name="Wilken P.M."/>
            <person name="An Z."/>
            <person name="de Beer Z.W."/>
            <person name="De Vos L."/>
            <person name="Chen L."/>
            <person name="Duong T.A."/>
            <person name="Gao Y."/>
            <person name="Hammerbacher A."/>
            <person name="Kikkert J.R."/>
            <person name="Li Y."/>
            <person name="Li H."/>
            <person name="Li K."/>
            <person name="Li Q."/>
            <person name="Liu X."/>
            <person name="Ma X."/>
            <person name="Naidoo K."/>
            <person name="Pethybridge S.J."/>
            <person name="Sun J."/>
            <person name="Steenkamp E.T."/>
            <person name="van der Nest M.A."/>
            <person name="van Wyk S."/>
            <person name="Wingfield M.J."/>
            <person name="Xiong C."/>
            <person name="Yue Q."/>
            <person name="Zhang X."/>
        </authorList>
    </citation>
    <scope>NUCLEOTIDE SEQUENCE [LARGE SCALE GENOMIC DNA]</scope>
    <source>
        <strain evidence="2 3">BP 5553</strain>
    </source>
</reference>
<feature type="region of interest" description="Disordered" evidence="1">
    <location>
        <begin position="1"/>
        <end position="257"/>
    </location>
</feature>
<dbReference type="EMBL" id="NPIC01000005">
    <property type="protein sequence ID" value="RDL36274.1"/>
    <property type="molecule type" value="Genomic_DNA"/>
</dbReference>
<keyword evidence="3" id="KW-1185">Reference proteome</keyword>
<comment type="caution">
    <text evidence="2">The sequence shown here is derived from an EMBL/GenBank/DDBJ whole genome shotgun (WGS) entry which is preliminary data.</text>
</comment>
<feature type="compositionally biased region" description="Polar residues" evidence="1">
    <location>
        <begin position="128"/>
        <end position="139"/>
    </location>
</feature>
<dbReference type="Proteomes" id="UP000254866">
    <property type="component" value="Unassembled WGS sequence"/>
</dbReference>